<evidence type="ECO:0000256" key="8">
    <source>
        <dbReference type="SAM" id="SignalP"/>
    </source>
</evidence>
<evidence type="ECO:0000256" key="7">
    <source>
        <dbReference type="ARBA" id="ARBA00023180"/>
    </source>
</evidence>
<evidence type="ECO:0000313" key="10">
    <source>
        <dbReference type="Proteomes" id="UP000696485"/>
    </source>
</evidence>
<evidence type="ECO:0000313" key="9">
    <source>
        <dbReference type="EMBL" id="KAF9334108.1"/>
    </source>
</evidence>
<dbReference type="AlphaFoldDB" id="A0A9P5SQL3"/>
<organism evidence="9 10">
    <name type="scientific">Podila minutissima</name>
    <dbReference type="NCBI Taxonomy" id="64525"/>
    <lineage>
        <taxon>Eukaryota</taxon>
        <taxon>Fungi</taxon>
        <taxon>Fungi incertae sedis</taxon>
        <taxon>Mucoromycota</taxon>
        <taxon>Mortierellomycotina</taxon>
        <taxon>Mortierellomycetes</taxon>
        <taxon>Mortierellales</taxon>
        <taxon>Mortierellaceae</taxon>
        <taxon>Podila</taxon>
    </lineage>
</organism>
<dbReference type="Pfam" id="PF02265">
    <property type="entry name" value="S1-P1_nuclease"/>
    <property type="match status" value="1"/>
</dbReference>
<evidence type="ECO:0008006" key="11">
    <source>
        <dbReference type="Google" id="ProtNLM"/>
    </source>
</evidence>
<keyword evidence="7" id="KW-0325">Glycoprotein</keyword>
<evidence type="ECO:0000256" key="1">
    <source>
        <dbReference type="ARBA" id="ARBA00009547"/>
    </source>
</evidence>
<proteinExistence type="inferred from homology"/>
<dbReference type="GO" id="GO:0046872">
    <property type="term" value="F:metal ion binding"/>
    <property type="evidence" value="ECO:0007669"/>
    <property type="project" value="UniProtKB-KW"/>
</dbReference>
<dbReference type="EMBL" id="JAAAUY010000166">
    <property type="protein sequence ID" value="KAF9334108.1"/>
    <property type="molecule type" value="Genomic_DNA"/>
</dbReference>
<name>A0A9P5SQL3_9FUNG</name>
<evidence type="ECO:0000256" key="3">
    <source>
        <dbReference type="ARBA" id="ARBA00022723"/>
    </source>
</evidence>
<dbReference type="Proteomes" id="UP000696485">
    <property type="component" value="Unassembled WGS sequence"/>
</dbReference>
<keyword evidence="8" id="KW-0732">Signal</keyword>
<reference evidence="9" key="1">
    <citation type="journal article" date="2020" name="Fungal Divers.">
        <title>Resolving the Mortierellaceae phylogeny through synthesis of multi-gene phylogenetics and phylogenomics.</title>
        <authorList>
            <person name="Vandepol N."/>
            <person name="Liber J."/>
            <person name="Desiro A."/>
            <person name="Na H."/>
            <person name="Kennedy M."/>
            <person name="Barry K."/>
            <person name="Grigoriev I.V."/>
            <person name="Miller A.N."/>
            <person name="O'Donnell K."/>
            <person name="Stajich J.E."/>
            <person name="Bonito G."/>
        </authorList>
    </citation>
    <scope>NUCLEOTIDE SEQUENCE</scope>
    <source>
        <strain evidence="9">NVP1</strain>
    </source>
</reference>
<keyword evidence="5" id="KW-0378">Hydrolase</keyword>
<dbReference type="InterPro" id="IPR008947">
    <property type="entry name" value="PLipase_C/P1_nuclease_dom_sf"/>
</dbReference>
<evidence type="ECO:0000256" key="5">
    <source>
        <dbReference type="ARBA" id="ARBA00022801"/>
    </source>
</evidence>
<keyword evidence="3" id="KW-0479">Metal-binding</keyword>
<dbReference type="GO" id="GO:0003676">
    <property type="term" value="F:nucleic acid binding"/>
    <property type="evidence" value="ECO:0007669"/>
    <property type="project" value="InterPro"/>
</dbReference>
<evidence type="ECO:0000256" key="2">
    <source>
        <dbReference type="ARBA" id="ARBA00022722"/>
    </source>
</evidence>
<gene>
    <name evidence="9" type="ORF">BG006_002693</name>
</gene>
<feature type="chain" id="PRO_5040462153" description="S1/P1 nuclease" evidence="8">
    <location>
        <begin position="26"/>
        <end position="342"/>
    </location>
</feature>
<keyword evidence="6" id="KW-1015">Disulfide bond</keyword>
<protein>
    <recommendedName>
        <fullName evidence="11">S1/P1 nuclease</fullName>
    </recommendedName>
</protein>
<evidence type="ECO:0000256" key="4">
    <source>
        <dbReference type="ARBA" id="ARBA00022759"/>
    </source>
</evidence>
<keyword evidence="10" id="KW-1185">Reference proteome</keyword>
<comment type="similarity">
    <text evidence="1">Belongs to the nuclease type I family.</text>
</comment>
<dbReference type="Gene3D" id="1.10.575.10">
    <property type="entry name" value="P1 Nuclease"/>
    <property type="match status" value="1"/>
</dbReference>
<comment type="caution">
    <text evidence="9">The sequence shown here is derived from an EMBL/GenBank/DDBJ whole genome shotgun (WGS) entry which is preliminary data.</text>
</comment>
<dbReference type="CDD" id="cd11010">
    <property type="entry name" value="S1-P1_nuclease"/>
    <property type="match status" value="1"/>
</dbReference>
<dbReference type="InterPro" id="IPR003154">
    <property type="entry name" value="S1/P1nuclease"/>
</dbReference>
<keyword evidence="4" id="KW-0255">Endonuclease</keyword>
<dbReference type="GO" id="GO:0016788">
    <property type="term" value="F:hydrolase activity, acting on ester bonds"/>
    <property type="evidence" value="ECO:0007669"/>
    <property type="project" value="InterPro"/>
</dbReference>
<evidence type="ECO:0000256" key="6">
    <source>
        <dbReference type="ARBA" id="ARBA00023157"/>
    </source>
</evidence>
<keyword evidence="2" id="KW-0540">Nuclease</keyword>
<accession>A0A9P5SQL3</accession>
<sequence length="342" mass="38178">MRLLSVSSVAAASVVALFSLTQVQAYGTLGHTLTGQLGQKFLTPETARQIEAILDPSYEGLLSKAAPWPDTIKGFSRYKWASVLHYVNSPGDNPPDRCVSTYDFAGLDIVNGLFNMTATMKHFKDQPPTTTGEASILRDALRFFVHFVGDIHQPLHDSGKDRGGNDAPIKFGKTKSNLHSMWDTLIITKDIKDRFGNDPKAYLDDTLSLAGQYWKPESLNWTDCDAANFNVQNPWSNTTNNIKKLCPIEWARTMNALDCTYVWKDYSPTRDYSTDYFKQVTGPASQFLVQKLLAMSGIRMAAVLNEIYDPADASSVPEIVKRDESPKLSPRYLRLLEDALAH</sequence>
<feature type="signal peptide" evidence="8">
    <location>
        <begin position="1"/>
        <end position="25"/>
    </location>
</feature>
<dbReference type="GO" id="GO:0006308">
    <property type="term" value="P:DNA catabolic process"/>
    <property type="evidence" value="ECO:0007669"/>
    <property type="project" value="InterPro"/>
</dbReference>
<dbReference type="GO" id="GO:0004519">
    <property type="term" value="F:endonuclease activity"/>
    <property type="evidence" value="ECO:0007669"/>
    <property type="project" value="UniProtKB-KW"/>
</dbReference>
<dbReference type="PANTHER" id="PTHR33146:SF29">
    <property type="entry name" value="S1_P1 NUCLEASE"/>
    <property type="match status" value="1"/>
</dbReference>
<dbReference type="SUPFAM" id="SSF48537">
    <property type="entry name" value="Phospholipase C/P1 nuclease"/>
    <property type="match status" value="1"/>
</dbReference>
<dbReference type="PANTHER" id="PTHR33146">
    <property type="entry name" value="ENDONUCLEASE 4"/>
    <property type="match status" value="1"/>
</dbReference>